<protein>
    <submittedName>
        <fullName evidence="3">Uncharacterized protein</fullName>
    </submittedName>
</protein>
<dbReference type="RefSeq" id="XP_033430776.1">
    <property type="nucleotide sequence ID" value="XM_033565019.1"/>
</dbReference>
<feature type="compositionally biased region" description="Basic residues" evidence="1">
    <location>
        <begin position="571"/>
        <end position="582"/>
    </location>
</feature>
<dbReference type="AlphaFoldDB" id="A0A5M9MWD3"/>
<reference evidence="3 4" key="1">
    <citation type="submission" date="2019-08" db="EMBL/GenBank/DDBJ databases">
        <title>The genome sequence of a newly discovered highly antifungal drug resistant Aspergillus species, Aspergillus tanneri NIH 1004.</title>
        <authorList>
            <person name="Mounaud S."/>
            <person name="Singh I."/>
            <person name="Joardar V."/>
            <person name="Pakala S."/>
            <person name="Pakala S."/>
            <person name="Venepally P."/>
            <person name="Chung J.K."/>
            <person name="Losada L."/>
            <person name="Nierman W.C."/>
        </authorList>
    </citation>
    <scope>NUCLEOTIDE SEQUENCE [LARGE SCALE GENOMIC DNA]</scope>
    <source>
        <strain evidence="3 4">NIH1004</strain>
    </source>
</reference>
<proteinExistence type="predicted"/>
<feature type="region of interest" description="Disordered" evidence="1">
    <location>
        <begin position="192"/>
        <end position="234"/>
    </location>
</feature>
<dbReference type="Proteomes" id="UP000324241">
    <property type="component" value="Unassembled WGS sequence"/>
</dbReference>
<dbReference type="EMBL" id="QUQM01000002">
    <property type="protein sequence ID" value="KAA8651415.1"/>
    <property type="molecule type" value="Genomic_DNA"/>
</dbReference>
<gene>
    <name evidence="3" type="ORF">ATNIH1004_000297</name>
</gene>
<evidence type="ECO:0000313" key="4">
    <source>
        <dbReference type="Proteomes" id="UP000324241"/>
    </source>
</evidence>
<feature type="chain" id="PRO_5024321707" evidence="2">
    <location>
        <begin position="18"/>
        <end position="582"/>
    </location>
</feature>
<feature type="compositionally biased region" description="Low complexity" evidence="1">
    <location>
        <begin position="496"/>
        <end position="505"/>
    </location>
</feature>
<feature type="region of interest" description="Disordered" evidence="1">
    <location>
        <begin position="478"/>
        <end position="582"/>
    </location>
</feature>
<keyword evidence="2" id="KW-0732">Signal</keyword>
<sequence length="582" mass="65166">MCQMIVFWYACSHLIVSYLTCPFKGVGTHSEDTATASLVDYTCWLCQQQPDHPCRKNIENAKRLILTIQNLEFILDASAYEYGFLDRVACFYSRGDHRRWGQPGICNIQRDNYILSMEQLVHQLAGGCKCHALNPGYEFDLELAWEKRIDPTNYWTLKESPKDFRPSSGSFFVSSSMTGFLPLATGAMKNKQERDPSYYATSQYSSDKISDSRSTKASSTRESPVSLRQKVPSGQLGDQFGIKTPLSLDNVLSTQMILSPGQAAEHYSSMISFCENVSDWIHPSECETSLNGTQGSTISIASKGADSQNFREPNTLFGLTVNPELAQTMGAYMTAGDITRAPNGHQQATFIHSDIFRSAGNTMQTPLTPEAKTKHQTDHHQFGYNNPMVSPMEMPHNMSISPVFHNSHQDFRPGTSNSLRRGSHNQLLSAAIAANKQTGQAPQVSEESKRQSISRQYTYNALNLFPKFERPDRVFMTPVPMPRTPERVDHHNYPNSEDSSSSTSSPMAEYTMRKWKGKTPTNDKKQIELGLLGNREPVSSHSVQAPMIMTPEHPSRSLDSAEANLNSHTPSRSHKRKRPVAK</sequence>
<name>A0A5M9MWD3_9EURO</name>
<dbReference type="OrthoDB" id="4507478at2759"/>
<evidence type="ECO:0000313" key="3">
    <source>
        <dbReference type="EMBL" id="KAA8651415.1"/>
    </source>
</evidence>
<organism evidence="3 4">
    <name type="scientific">Aspergillus tanneri</name>
    <dbReference type="NCBI Taxonomy" id="1220188"/>
    <lineage>
        <taxon>Eukaryota</taxon>
        <taxon>Fungi</taxon>
        <taxon>Dikarya</taxon>
        <taxon>Ascomycota</taxon>
        <taxon>Pezizomycotina</taxon>
        <taxon>Eurotiomycetes</taxon>
        <taxon>Eurotiomycetidae</taxon>
        <taxon>Eurotiales</taxon>
        <taxon>Aspergillaceae</taxon>
        <taxon>Aspergillus</taxon>
        <taxon>Aspergillus subgen. Circumdati</taxon>
    </lineage>
</organism>
<accession>A0A5M9MWD3</accession>
<comment type="caution">
    <text evidence="3">The sequence shown here is derived from an EMBL/GenBank/DDBJ whole genome shotgun (WGS) entry which is preliminary data.</text>
</comment>
<dbReference type="GeneID" id="54322999"/>
<evidence type="ECO:0000256" key="1">
    <source>
        <dbReference type="SAM" id="MobiDB-lite"/>
    </source>
</evidence>
<evidence type="ECO:0000256" key="2">
    <source>
        <dbReference type="SAM" id="SignalP"/>
    </source>
</evidence>
<feature type="signal peptide" evidence="2">
    <location>
        <begin position="1"/>
        <end position="17"/>
    </location>
</feature>